<dbReference type="InterPro" id="IPR036388">
    <property type="entry name" value="WH-like_DNA-bd_sf"/>
</dbReference>
<dbReference type="SUPFAM" id="SSF82171">
    <property type="entry name" value="DPP6 N-terminal domain-like"/>
    <property type="match status" value="1"/>
</dbReference>
<feature type="transmembrane region" description="Helical" evidence="3">
    <location>
        <begin position="174"/>
        <end position="196"/>
    </location>
</feature>
<dbReference type="GO" id="GO:0006355">
    <property type="term" value="P:regulation of DNA-templated transcription"/>
    <property type="evidence" value="ECO:0007669"/>
    <property type="project" value="InterPro"/>
</dbReference>
<evidence type="ECO:0000256" key="1">
    <source>
        <dbReference type="ARBA" id="ARBA00023125"/>
    </source>
</evidence>
<evidence type="ECO:0000313" key="6">
    <source>
        <dbReference type="Proteomes" id="UP000283077"/>
    </source>
</evidence>
<dbReference type="EMBL" id="SACS01000001">
    <property type="protein sequence ID" value="RVU41736.1"/>
    <property type="molecule type" value="Genomic_DNA"/>
</dbReference>
<dbReference type="Gene3D" id="1.10.10.10">
    <property type="entry name" value="Winged helix-like DNA-binding domain superfamily/Winged helix DNA-binding domain"/>
    <property type="match status" value="1"/>
</dbReference>
<evidence type="ECO:0000256" key="3">
    <source>
        <dbReference type="SAM" id="Phobius"/>
    </source>
</evidence>
<gene>
    <name evidence="5" type="ORF">EOE67_00610</name>
</gene>
<proteinExistence type="predicted"/>
<sequence length="736" mass="83361">MHYAEPLICFANWRFERATGRLLRADEPAPVCKLEPRLHQLLNYFLLHPQQVISKDQLMDDVWPEGEGTDGAVMRAVASLRKTLQPGMAGQDCIETLSKRGYRWKAELQLETLSVGNFVAESVAASETANPCWPEAKMGGAGSVSSAQHPNNPEPLTVTMHLDQGRPDQMRPGLWYWLLSAILVVLVLLVFAVTLINLGKHTRQPVYSQMLTVSAMAGDEVAPLLHPEQQSLFYHYLAPQQRQWRWLKHDLSNHRKTLSNTGFDAMSQAVWLDHQHFLFQGSRQGQCHFYRQSTALATSEPEALFSCQRIFMQSLARDAQHLYWLEQDIASGNSQLWQRPLAGLAVNQSGARLLFQFSNNFRRPANLVVQQQKLYLVLEKDFHSSSLFEFDLQSEQMERLKDFSFVIHSIAPWPGQNLLISSAESLLVYPLASGRVIQLNTAHGYFRLATRLGEDIVAVNSFGHGKDVYPLTLQGSTSQSAFVSDLSFASNKDDYAMAINSRQIAFVSERSGAAQIWLQHADTVAQLTHFEGKRQISQLLWFGDNLFALIDLQLYQVDLFNGQLTLQPIERPARVTVCQQQLFWTQWSEQGWSLLSFDQQQQPTQLKQQVTDVRCGPEGFLVLQLSQQPELQLWSLADGSSKPLPAAVDWRVGFAERWVTNHLGLYWLSGDDKSRQLMFLPWHHKQPQQLALSADTLPDGLYADFLQDQLYYVQEKSGTADVVWLKQAATAAQGKP</sequence>
<dbReference type="Proteomes" id="UP000283077">
    <property type="component" value="Unassembled WGS sequence"/>
</dbReference>
<keyword evidence="1 2" id="KW-0238">DNA-binding</keyword>
<evidence type="ECO:0000313" key="5">
    <source>
        <dbReference type="EMBL" id="RVU41736.1"/>
    </source>
</evidence>
<evidence type="ECO:0000259" key="4">
    <source>
        <dbReference type="PROSITE" id="PS51755"/>
    </source>
</evidence>
<dbReference type="RefSeq" id="WP_127697130.1">
    <property type="nucleotide sequence ID" value="NZ_SACS01000001.1"/>
</dbReference>
<dbReference type="SMART" id="SM00862">
    <property type="entry name" value="Trans_reg_C"/>
    <property type="match status" value="1"/>
</dbReference>
<reference evidence="5 6" key="1">
    <citation type="submission" date="2019-01" db="EMBL/GenBank/DDBJ databases">
        <authorList>
            <person name="Chen W.-M."/>
        </authorList>
    </citation>
    <scope>NUCLEOTIDE SEQUENCE [LARGE SCALE GENOMIC DNA]</scope>
    <source>
        <strain evidence="5 6">KYPC3</strain>
    </source>
</reference>
<keyword evidence="3" id="KW-1133">Transmembrane helix</keyword>
<dbReference type="Pfam" id="PF00486">
    <property type="entry name" value="Trans_reg_C"/>
    <property type="match status" value="1"/>
</dbReference>
<evidence type="ECO:0000256" key="2">
    <source>
        <dbReference type="PROSITE-ProRule" id="PRU01091"/>
    </source>
</evidence>
<keyword evidence="6" id="KW-1185">Reference proteome</keyword>
<comment type="caution">
    <text evidence="5">The sequence shown here is derived from an EMBL/GenBank/DDBJ whole genome shotgun (WGS) entry which is preliminary data.</text>
</comment>
<dbReference type="AlphaFoldDB" id="A0A437R4N4"/>
<protein>
    <recommendedName>
        <fullName evidence="4">OmpR/PhoB-type domain-containing protein</fullName>
    </recommendedName>
</protein>
<dbReference type="GO" id="GO:0000160">
    <property type="term" value="P:phosphorelay signal transduction system"/>
    <property type="evidence" value="ECO:0007669"/>
    <property type="project" value="InterPro"/>
</dbReference>
<dbReference type="OrthoDB" id="9816555at2"/>
<dbReference type="InterPro" id="IPR016032">
    <property type="entry name" value="Sig_transdc_resp-reg_C-effctor"/>
</dbReference>
<feature type="domain" description="OmpR/PhoB-type" evidence="4">
    <location>
        <begin position="5"/>
        <end position="106"/>
    </location>
</feature>
<dbReference type="SUPFAM" id="SSF63825">
    <property type="entry name" value="YWTD domain"/>
    <property type="match status" value="1"/>
</dbReference>
<dbReference type="PROSITE" id="PS51755">
    <property type="entry name" value="OMPR_PHOB"/>
    <property type="match status" value="1"/>
</dbReference>
<keyword evidence="3" id="KW-0472">Membrane</keyword>
<organism evidence="5 6">
    <name type="scientific">Rheinheimera riviphila</name>
    <dbReference type="NCBI Taxonomy" id="1834037"/>
    <lineage>
        <taxon>Bacteria</taxon>
        <taxon>Pseudomonadati</taxon>
        <taxon>Pseudomonadota</taxon>
        <taxon>Gammaproteobacteria</taxon>
        <taxon>Chromatiales</taxon>
        <taxon>Chromatiaceae</taxon>
        <taxon>Rheinheimera</taxon>
    </lineage>
</organism>
<feature type="DNA-binding region" description="OmpR/PhoB-type" evidence="2">
    <location>
        <begin position="5"/>
        <end position="106"/>
    </location>
</feature>
<dbReference type="SUPFAM" id="SSF46894">
    <property type="entry name" value="C-terminal effector domain of the bipartite response regulators"/>
    <property type="match status" value="1"/>
</dbReference>
<accession>A0A437R4N4</accession>
<dbReference type="GO" id="GO:0003677">
    <property type="term" value="F:DNA binding"/>
    <property type="evidence" value="ECO:0007669"/>
    <property type="project" value="UniProtKB-UniRule"/>
</dbReference>
<keyword evidence="3" id="KW-0812">Transmembrane</keyword>
<name>A0A437R4N4_9GAMM</name>
<dbReference type="InterPro" id="IPR001867">
    <property type="entry name" value="OmpR/PhoB-type_DNA-bd"/>
</dbReference>
<dbReference type="CDD" id="cd00383">
    <property type="entry name" value="trans_reg_C"/>
    <property type="match status" value="1"/>
</dbReference>